<dbReference type="Gene3D" id="1.10.390.10">
    <property type="entry name" value="Neutral Protease Domain 2"/>
    <property type="match status" value="1"/>
</dbReference>
<evidence type="ECO:0000256" key="2">
    <source>
        <dbReference type="ARBA" id="ARBA00010136"/>
    </source>
</evidence>
<dbReference type="PRINTS" id="PR00756">
    <property type="entry name" value="ALADIPTASE"/>
</dbReference>
<organism evidence="16 17">
    <name type="scientific">Candidatus Chaera renei</name>
    <dbReference type="NCBI Taxonomy" id="2506947"/>
    <lineage>
        <taxon>Bacteria</taxon>
        <taxon>Candidatus Saccharimonadota</taxon>
        <taxon>Candidatus Saccharimonadia</taxon>
        <taxon>Candidatus Saccharimonadales</taxon>
        <taxon>Candidatus Saccharimonadaceae</taxon>
        <taxon>Candidatus Chaera</taxon>
    </lineage>
</organism>
<dbReference type="GO" id="GO:0016285">
    <property type="term" value="F:alanyl aminopeptidase activity"/>
    <property type="evidence" value="ECO:0007669"/>
    <property type="project" value="UniProtKB-EC"/>
</dbReference>
<dbReference type="EC" id="3.4.11.-" evidence="12"/>
<dbReference type="InterPro" id="IPR042097">
    <property type="entry name" value="Aminopeptidase_N-like_N_sf"/>
</dbReference>
<feature type="binding site" evidence="10">
    <location>
        <position position="303"/>
    </location>
    <ligand>
        <name>Zn(2+)</name>
        <dbReference type="ChEBI" id="CHEBI:29105"/>
        <note>catalytic</note>
    </ligand>
</feature>
<dbReference type="GO" id="GO:0008270">
    <property type="term" value="F:zinc ion binding"/>
    <property type="evidence" value="ECO:0007669"/>
    <property type="project" value="UniProtKB-UniRule"/>
</dbReference>
<dbReference type="GO" id="GO:0043171">
    <property type="term" value="P:peptide catabolic process"/>
    <property type="evidence" value="ECO:0007669"/>
    <property type="project" value="TreeGrafter"/>
</dbReference>
<evidence type="ECO:0000256" key="6">
    <source>
        <dbReference type="ARBA" id="ARBA00022801"/>
    </source>
</evidence>
<evidence type="ECO:0000259" key="13">
    <source>
        <dbReference type="Pfam" id="PF01433"/>
    </source>
</evidence>
<dbReference type="Proteomes" id="UP000289269">
    <property type="component" value="Unassembled WGS sequence"/>
</dbReference>
<evidence type="ECO:0000256" key="11">
    <source>
        <dbReference type="PIRSR" id="PIRSR634016-4"/>
    </source>
</evidence>
<dbReference type="SUPFAM" id="SSF63737">
    <property type="entry name" value="Leukotriene A4 hydrolase N-terminal domain"/>
    <property type="match status" value="1"/>
</dbReference>
<dbReference type="Gene3D" id="2.60.40.1730">
    <property type="entry name" value="tricorn interacting facor f3 domain"/>
    <property type="match status" value="1"/>
</dbReference>
<dbReference type="InterPro" id="IPR014782">
    <property type="entry name" value="Peptidase_M1_dom"/>
</dbReference>
<evidence type="ECO:0000256" key="5">
    <source>
        <dbReference type="ARBA" id="ARBA00022723"/>
    </source>
</evidence>
<dbReference type="Pfam" id="PF11838">
    <property type="entry name" value="ERAP1_C"/>
    <property type="match status" value="1"/>
</dbReference>
<evidence type="ECO:0000256" key="1">
    <source>
        <dbReference type="ARBA" id="ARBA00000098"/>
    </source>
</evidence>
<dbReference type="Gene3D" id="2.60.40.1910">
    <property type="match status" value="1"/>
</dbReference>
<dbReference type="GO" id="GO:0070006">
    <property type="term" value="F:metalloaminopeptidase activity"/>
    <property type="evidence" value="ECO:0007669"/>
    <property type="project" value="TreeGrafter"/>
</dbReference>
<dbReference type="InterPro" id="IPR045357">
    <property type="entry name" value="Aminopeptidase_N-like_N"/>
</dbReference>
<evidence type="ECO:0000256" key="7">
    <source>
        <dbReference type="ARBA" id="ARBA00022833"/>
    </source>
</evidence>
<keyword evidence="8 12" id="KW-0482">Metalloprotease</keyword>
<dbReference type="AlphaFoldDB" id="A0A4Q0AJ50"/>
<dbReference type="InterPro" id="IPR050344">
    <property type="entry name" value="Peptidase_M1_aminopeptidases"/>
</dbReference>
<dbReference type="GO" id="GO:0006508">
    <property type="term" value="P:proteolysis"/>
    <property type="evidence" value="ECO:0007669"/>
    <property type="project" value="UniProtKB-KW"/>
</dbReference>
<feature type="active site" description="Proton acceptor" evidence="9">
    <location>
        <position position="300"/>
    </location>
</feature>
<evidence type="ECO:0000313" key="16">
    <source>
        <dbReference type="EMBL" id="RWZ79394.1"/>
    </source>
</evidence>
<dbReference type="InterPro" id="IPR027268">
    <property type="entry name" value="Peptidase_M4/M1_CTD_sf"/>
</dbReference>
<keyword evidence="7 10" id="KW-0862">Zinc</keyword>
<feature type="domain" description="Aminopeptidase N-like N-terminal" evidence="15">
    <location>
        <begin position="13"/>
        <end position="191"/>
    </location>
</feature>
<accession>A0A4Q0AJ50</accession>
<dbReference type="Pfam" id="PF17900">
    <property type="entry name" value="Peptidase_M1_N"/>
    <property type="match status" value="1"/>
</dbReference>
<dbReference type="GO" id="GO:0042277">
    <property type="term" value="F:peptide binding"/>
    <property type="evidence" value="ECO:0007669"/>
    <property type="project" value="TreeGrafter"/>
</dbReference>
<dbReference type="InterPro" id="IPR034016">
    <property type="entry name" value="M1_APN-typ"/>
</dbReference>
<feature type="domain" description="ERAP1-like C-terminal" evidence="14">
    <location>
        <begin position="519"/>
        <end position="828"/>
    </location>
</feature>
<keyword evidence="4 12" id="KW-0645">Protease</keyword>
<dbReference type="EMBL" id="SCKW01000015">
    <property type="protein sequence ID" value="RWZ79394.1"/>
    <property type="molecule type" value="Genomic_DNA"/>
</dbReference>
<dbReference type="FunFam" id="1.10.390.10:FF:000006">
    <property type="entry name" value="Puromycin-sensitive aminopeptidase"/>
    <property type="match status" value="1"/>
</dbReference>
<feature type="binding site" evidence="10">
    <location>
        <position position="299"/>
    </location>
    <ligand>
        <name>Zn(2+)</name>
        <dbReference type="ChEBI" id="CHEBI:29105"/>
        <note>catalytic</note>
    </ligand>
</feature>
<comment type="catalytic activity">
    <reaction evidence="1">
        <text>Release of an N-terminal amino acid, Xaa-|-Yaa- from a peptide, amide or arylamide. Xaa is preferably Ala, but may be most amino acids including Pro (slow action). When a terminal hydrophobic residue is followed by a prolyl residue, the two may be released as an intact Xaa-Pro dipeptide.</text>
        <dbReference type="EC" id="3.4.11.2"/>
    </reaction>
</comment>
<dbReference type="Pfam" id="PF01433">
    <property type="entry name" value="Peptidase_M1"/>
    <property type="match status" value="1"/>
</dbReference>
<dbReference type="CDD" id="cd09601">
    <property type="entry name" value="M1_APN-Q_like"/>
    <property type="match status" value="1"/>
</dbReference>
<name>A0A4Q0AJ50_9BACT</name>
<feature type="domain" description="Peptidase M1 membrane alanine aminopeptidase" evidence="13">
    <location>
        <begin position="227"/>
        <end position="445"/>
    </location>
</feature>
<dbReference type="GO" id="GO:0016020">
    <property type="term" value="C:membrane"/>
    <property type="evidence" value="ECO:0007669"/>
    <property type="project" value="TreeGrafter"/>
</dbReference>
<evidence type="ECO:0000256" key="8">
    <source>
        <dbReference type="ARBA" id="ARBA00023049"/>
    </source>
</evidence>
<evidence type="ECO:0000256" key="4">
    <source>
        <dbReference type="ARBA" id="ARBA00022670"/>
    </source>
</evidence>
<keyword evidence="3 12" id="KW-0031">Aminopeptidase</keyword>
<dbReference type="InterPro" id="IPR024571">
    <property type="entry name" value="ERAP1-like_C_dom"/>
</dbReference>
<evidence type="ECO:0000259" key="15">
    <source>
        <dbReference type="Pfam" id="PF17900"/>
    </source>
</evidence>
<feature type="binding site" evidence="10">
    <location>
        <position position="322"/>
    </location>
    <ligand>
        <name>Zn(2+)</name>
        <dbReference type="ChEBI" id="CHEBI:29105"/>
        <note>catalytic</note>
    </ligand>
</feature>
<evidence type="ECO:0000256" key="10">
    <source>
        <dbReference type="PIRSR" id="PIRSR634016-3"/>
    </source>
</evidence>
<sequence length="864" mass="97678">MPSVARLIGQFIPEHYDLTLLLNKPQARFDGVVQITGTLPRPTDRLRLHAKGLKIESALVNGLPVDFSLDENLDELRLALPEKIDSASTGSLRLEIRFSGEVGDRLHGLYRCRFRQDNKEKLLWVTQLESHHAREVFPCVDEPEAKAVFSLSLSTDPSEVVLANMPLKQQSRRQGWLISQFEPTPRMSPYLLAFVAGDLQYKTKKTVSGCEVRVWATPVQPAESLDFALETAVKAIEFFEDYFGSAYPLPKCDHVALPDFSSGAMENWGLITYREMLLLADPATASQSNREYIATVIAHEVSHQWFGNLVTMAWWNDLWLNESFATLMEYLTTDAIHPSWNIWQQFFQHKASGSLQRDALPGVQPVRAPISHPDQISALFDPAIVYAKGARLLYMLMKHVGKTVFRQGLRQYFLEHAYGNATADDLWRSFGKFAGEDIAKLMRPWTDRPGYPLLVVDEHGDWLHLKQSRFSVVRQKTLAANETWPIPLFSAPKLPELPSVMTQASIKVALPNNRMERLIRFNQGNSGHYLVWYRSAFARKEVIKAIMDGSLPLPERLAVIETADLLATAGYADSGEVIALLQAFKNDGNEAVWNAAAGVIYRIARLVEEDPALEAGFKRLVGELIGKQLSRLGWQTPAGGETINDTKLRATVLGLAVYTELPEAIKEAVKIYQATESLNKLPAELRNVILKAAVKFGPADIFGQLTQHHLVNNDPELKMDIVLALCSTRNPQHIKELIARLKNRRFVRLQDLSLWVISLLRNPRARHEAWSWLISNWQWIERHQKGDTSFEDYPRYSAESFSSDEWLERYQTFFGPMAKQPALRRAIELGNLTIAAAIARRERDLPKLRALSQISPQPEASALP</sequence>
<protein>
    <recommendedName>
        <fullName evidence="12">Aminopeptidase</fullName>
        <ecNumber evidence="12">3.4.11.-</ecNumber>
    </recommendedName>
</protein>
<evidence type="ECO:0000256" key="12">
    <source>
        <dbReference type="RuleBase" id="RU364040"/>
    </source>
</evidence>
<comment type="caution">
    <text evidence="16">The sequence shown here is derived from an EMBL/GenBank/DDBJ whole genome shotgun (WGS) entry which is preliminary data.</text>
</comment>
<feature type="site" description="Transition state stabilizer" evidence="11">
    <location>
        <position position="386"/>
    </location>
</feature>
<dbReference type="SUPFAM" id="SSF55486">
    <property type="entry name" value="Metalloproteases ('zincins'), catalytic domain"/>
    <property type="match status" value="1"/>
</dbReference>
<dbReference type="PANTHER" id="PTHR11533:SF174">
    <property type="entry name" value="PUROMYCIN-SENSITIVE AMINOPEPTIDASE-RELATED"/>
    <property type="match status" value="1"/>
</dbReference>
<reference evidence="16" key="1">
    <citation type="submission" date="2019-01" db="EMBL/GenBank/DDBJ databases">
        <title>Genomic signatures and co-occurrence patterns of the ultra-small Saccharimodia (Patescibacteria phylum) suggest a symbiotic lifestyle.</title>
        <authorList>
            <person name="Lemos L."/>
            <person name="Medeiros J."/>
            <person name="Andreote F."/>
            <person name="Fernandes G."/>
            <person name="Varani A."/>
            <person name="Oliveira G."/>
            <person name="Pylro V."/>
        </authorList>
    </citation>
    <scope>NUCLEOTIDE SEQUENCE [LARGE SCALE GENOMIC DNA]</scope>
    <source>
        <strain evidence="16">AMD01</strain>
    </source>
</reference>
<comment type="cofactor">
    <cofactor evidence="10 12">
        <name>Zn(2+)</name>
        <dbReference type="ChEBI" id="CHEBI:29105"/>
    </cofactor>
    <text evidence="10 12">Binds 1 zinc ion per subunit.</text>
</comment>
<keyword evidence="17" id="KW-1185">Reference proteome</keyword>
<keyword evidence="5 10" id="KW-0479">Metal-binding</keyword>
<dbReference type="PANTHER" id="PTHR11533">
    <property type="entry name" value="PROTEASE M1 ZINC METALLOPROTEASE"/>
    <property type="match status" value="1"/>
</dbReference>
<evidence type="ECO:0000256" key="9">
    <source>
        <dbReference type="PIRSR" id="PIRSR634016-1"/>
    </source>
</evidence>
<keyword evidence="6 12" id="KW-0378">Hydrolase</keyword>
<gene>
    <name evidence="16" type="ORF">EOT04_01920</name>
</gene>
<dbReference type="GO" id="GO:0005615">
    <property type="term" value="C:extracellular space"/>
    <property type="evidence" value="ECO:0007669"/>
    <property type="project" value="TreeGrafter"/>
</dbReference>
<proteinExistence type="inferred from homology"/>
<dbReference type="GO" id="GO:0005737">
    <property type="term" value="C:cytoplasm"/>
    <property type="evidence" value="ECO:0007669"/>
    <property type="project" value="TreeGrafter"/>
</dbReference>
<evidence type="ECO:0000313" key="17">
    <source>
        <dbReference type="Proteomes" id="UP000289269"/>
    </source>
</evidence>
<dbReference type="InterPro" id="IPR001930">
    <property type="entry name" value="Peptidase_M1"/>
</dbReference>
<dbReference type="Gene3D" id="1.25.50.20">
    <property type="match status" value="1"/>
</dbReference>
<evidence type="ECO:0000259" key="14">
    <source>
        <dbReference type="Pfam" id="PF11838"/>
    </source>
</evidence>
<comment type="similarity">
    <text evidence="2 12">Belongs to the peptidase M1 family.</text>
</comment>
<evidence type="ECO:0000256" key="3">
    <source>
        <dbReference type="ARBA" id="ARBA00022438"/>
    </source>
</evidence>